<name>A0A0U9HFJ9_9FIRM</name>
<reference evidence="2" key="1">
    <citation type="journal article" date="2016" name="Genome Announc.">
        <title>Draft Genome Sequence of the Syntrophic Lactate-Degrading Bacterium Tepidanaerobacter syntrophicus JLT.</title>
        <authorList>
            <person name="Matsuura N."/>
            <person name="Ohashi A."/>
            <person name="Tourlousse D.M."/>
            <person name="Sekiguchi Y."/>
        </authorList>
    </citation>
    <scope>NUCLEOTIDE SEQUENCE [LARGE SCALE GENOMIC DNA]</scope>
    <source>
        <strain evidence="2">JL</strain>
    </source>
</reference>
<keyword evidence="3" id="KW-1185">Reference proteome</keyword>
<dbReference type="AlphaFoldDB" id="A0A0U9HFJ9"/>
<accession>A0A0U9HFJ9</accession>
<feature type="domain" description="DUF5655" evidence="1">
    <location>
        <begin position="192"/>
        <end position="300"/>
    </location>
</feature>
<dbReference type="InterPro" id="IPR011856">
    <property type="entry name" value="tRNA_endonuc-like_dom_sf"/>
</dbReference>
<sequence>MGDLKLFSIKNGVKELVGTSVAIEKSIQTLIENNMEAFFGITFLASEYSTGKTHGGRIDSLGIDENYCPVILEYKRALNENVINQGLYYLDWLMDHKAEFKLLVMEKLGKDIADKIEWSMPRLLCVAGDFTKFDEYAVKQINRNIELIRYKKYVDDLILFELVNVTTASQTANISDDGITKSNVYKTVTENLQQADEELQDMYYSVRDFILSLGDDIQEKVLKYYIAFKKIRNFACVEIYPKNRTVLMYLNINPDEVELKEGFTRDVRNIGHYGTGNLEVRINNRDDFEKAKELIAKSYDEN</sequence>
<dbReference type="STRING" id="224999.GCA_001485475_01630"/>
<organism evidence="2">
    <name type="scientific">Tepidanaerobacter syntrophicus</name>
    <dbReference type="NCBI Taxonomy" id="224999"/>
    <lineage>
        <taxon>Bacteria</taxon>
        <taxon>Bacillati</taxon>
        <taxon>Bacillota</taxon>
        <taxon>Clostridia</taxon>
        <taxon>Thermosediminibacterales</taxon>
        <taxon>Tepidanaerobacteraceae</taxon>
        <taxon>Tepidanaerobacter</taxon>
    </lineage>
</organism>
<dbReference type="OrthoDB" id="9798761at2"/>
<dbReference type="InterPro" id="IPR043714">
    <property type="entry name" value="DUF5655"/>
</dbReference>
<protein>
    <submittedName>
        <fullName evidence="2">Transport protein</fullName>
    </submittedName>
</protein>
<gene>
    <name evidence="2" type="ORF">TSYNT_8129</name>
</gene>
<dbReference type="Pfam" id="PF18899">
    <property type="entry name" value="DUF5655"/>
    <property type="match status" value="1"/>
</dbReference>
<proteinExistence type="predicted"/>
<dbReference type="GO" id="GO:0003676">
    <property type="term" value="F:nucleic acid binding"/>
    <property type="evidence" value="ECO:0007669"/>
    <property type="project" value="InterPro"/>
</dbReference>
<evidence type="ECO:0000313" key="3">
    <source>
        <dbReference type="Proteomes" id="UP000062160"/>
    </source>
</evidence>
<dbReference type="Gene3D" id="3.40.1350.10">
    <property type="match status" value="1"/>
</dbReference>
<dbReference type="Proteomes" id="UP000062160">
    <property type="component" value="Unassembled WGS sequence"/>
</dbReference>
<dbReference type="EMBL" id="DF977002">
    <property type="protein sequence ID" value="GAQ25600.1"/>
    <property type="molecule type" value="Genomic_DNA"/>
</dbReference>
<evidence type="ECO:0000313" key="2">
    <source>
        <dbReference type="EMBL" id="GAQ25600.1"/>
    </source>
</evidence>
<evidence type="ECO:0000259" key="1">
    <source>
        <dbReference type="Pfam" id="PF18899"/>
    </source>
</evidence>
<dbReference type="RefSeq" id="WP_059033010.1">
    <property type="nucleotide sequence ID" value="NZ_DF977002.1"/>
</dbReference>